<dbReference type="PANTHER" id="PTHR31493:SF1">
    <property type="entry name" value="PROTEIN C19ORF12"/>
    <property type="match status" value="1"/>
</dbReference>
<comment type="similarity">
    <text evidence="1">Belongs to the C19orf12 family.</text>
</comment>
<protein>
    <submittedName>
        <fullName evidence="2">Uncharacterized protein</fullName>
    </submittedName>
</protein>
<reference evidence="2" key="1">
    <citation type="journal article" date="2015" name="J. Med. Entomol.">
        <title>A Deep Insight Into the Sialotranscriptome of the Chagas Disease Vector, Panstrongylus megistus (Hemiptera: Heteroptera).</title>
        <authorList>
            <person name="Ribeiro J.M."/>
            <person name="Schwarz A."/>
            <person name="Francischetti I.M."/>
        </authorList>
    </citation>
    <scope>NUCLEOTIDE SEQUENCE</scope>
    <source>
        <tissue evidence="2">Salivary glands</tissue>
    </source>
</reference>
<accession>A0A069DP84</accession>
<sequence>MPIHYGELIKAAEVVAEKEEMKVTMKYALLGAGFTSCTTLLGALIAGPVGLGVGGALGGIASSVYTKGKFKSVVTIIREELNENQKQLLAEHLERAIRDFQITDLGKLVLLLRSNEALYMEIFKALKYFLENDMKYSLTQ</sequence>
<name>A0A069DP84_9HEMI</name>
<dbReference type="InterPro" id="IPR033369">
    <property type="entry name" value="C19orf12"/>
</dbReference>
<dbReference type="EMBL" id="GBGD01003398">
    <property type="protein sequence ID" value="JAC85491.1"/>
    <property type="molecule type" value="mRNA"/>
</dbReference>
<dbReference type="PANTHER" id="PTHR31493">
    <property type="entry name" value="NAZO FAMILY MEMBER"/>
    <property type="match status" value="1"/>
</dbReference>
<proteinExistence type="evidence at transcript level"/>
<dbReference type="Pfam" id="PF20721">
    <property type="entry name" value="C19orf12"/>
    <property type="match status" value="1"/>
</dbReference>
<organism evidence="2">
    <name type="scientific">Panstrongylus megistus</name>
    <dbReference type="NCBI Taxonomy" id="65343"/>
    <lineage>
        <taxon>Eukaryota</taxon>
        <taxon>Metazoa</taxon>
        <taxon>Ecdysozoa</taxon>
        <taxon>Arthropoda</taxon>
        <taxon>Hexapoda</taxon>
        <taxon>Insecta</taxon>
        <taxon>Pterygota</taxon>
        <taxon>Neoptera</taxon>
        <taxon>Paraneoptera</taxon>
        <taxon>Hemiptera</taxon>
        <taxon>Heteroptera</taxon>
        <taxon>Panheteroptera</taxon>
        <taxon>Cimicomorpha</taxon>
        <taxon>Reduviidae</taxon>
        <taxon>Triatominae</taxon>
        <taxon>Panstrongylus</taxon>
    </lineage>
</organism>
<evidence type="ECO:0000256" key="1">
    <source>
        <dbReference type="ARBA" id="ARBA00029457"/>
    </source>
</evidence>
<evidence type="ECO:0000313" key="2">
    <source>
        <dbReference type="EMBL" id="JAC85491.1"/>
    </source>
</evidence>
<dbReference type="AlphaFoldDB" id="A0A069DP84"/>